<reference evidence="2 3" key="1">
    <citation type="submission" date="2015-09" db="EMBL/GenBank/DDBJ databases">
        <title>Genome announcement of multiple Pseudomonas syringae strains.</title>
        <authorList>
            <person name="Thakur S."/>
            <person name="Wang P.W."/>
            <person name="Gong Y."/>
            <person name="Weir B.S."/>
            <person name="Guttman D.S."/>
        </authorList>
    </citation>
    <scope>NUCLEOTIDE SEQUENCE [LARGE SCALE GENOMIC DNA]</scope>
    <source>
        <strain evidence="2 3">ICMP3882</strain>
    </source>
</reference>
<sequence length="101" mass="11084">MQSLEADACGAASLPPTEIRQMTLSRTATLMLVLVLGLCSVQAFAQDGAEMLQKRQEAFALERQQARESLAKSREKAEQQRATETASGQNMQNRDIEKPSS</sequence>
<dbReference type="PATRIC" id="fig|55398.3.peg.4982"/>
<dbReference type="EMBL" id="LJRF01000197">
    <property type="protein sequence ID" value="KPY43088.1"/>
    <property type="molecule type" value="Genomic_DNA"/>
</dbReference>
<organism evidence="2 3">
    <name type="scientific">Pseudomonas syringae pv. ribicola</name>
    <dbReference type="NCBI Taxonomy" id="55398"/>
    <lineage>
        <taxon>Bacteria</taxon>
        <taxon>Pseudomonadati</taxon>
        <taxon>Pseudomonadota</taxon>
        <taxon>Gammaproteobacteria</taxon>
        <taxon>Pseudomonadales</taxon>
        <taxon>Pseudomonadaceae</taxon>
        <taxon>Pseudomonas</taxon>
    </lineage>
</organism>
<feature type="compositionally biased region" description="Basic and acidic residues" evidence="1">
    <location>
        <begin position="64"/>
        <end position="81"/>
    </location>
</feature>
<name>A0A0N8SNB0_PSESI</name>
<protein>
    <submittedName>
        <fullName evidence="2">Uncharacterized protein</fullName>
    </submittedName>
</protein>
<feature type="region of interest" description="Disordered" evidence="1">
    <location>
        <begin position="64"/>
        <end position="101"/>
    </location>
</feature>
<gene>
    <name evidence="2" type="ORF">ALO47_03998</name>
</gene>
<evidence type="ECO:0000313" key="3">
    <source>
        <dbReference type="Proteomes" id="UP000050554"/>
    </source>
</evidence>
<accession>A0A0N8SNB0</accession>
<comment type="caution">
    <text evidence="2">The sequence shown here is derived from an EMBL/GenBank/DDBJ whole genome shotgun (WGS) entry which is preliminary data.</text>
</comment>
<proteinExistence type="predicted"/>
<dbReference type="Proteomes" id="UP000050554">
    <property type="component" value="Unassembled WGS sequence"/>
</dbReference>
<feature type="compositionally biased region" description="Polar residues" evidence="1">
    <location>
        <begin position="82"/>
        <end position="93"/>
    </location>
</feature>
<evidence type="ECO:0000256" key="1">
    <source>
        <dbReference type="SAM" id="MobiDB-lite"/>
    </source>
</evidence>
<dbReference type="AlphaFoldDB" id="A0A0N8SNB0"/>
<evidence type="ECO:0000313" key="2">
    <source>
        <dbReference type="EMBL" id="KPY43088.1"/>
    </source>
</evidence>